<dbReference type="EMBL" id="CAJPWZ010003075">
    <property type="protein sequence ID" value="CAG2251095.1"/>
    <property type="molecule type" value="Genomic_DNA"/>
</dbReference>
<gene>
    <name evidence="7" type="ORF">MEDL_62834</name>
</gene>
<comment type="similarity">
    <text evidence="2">Belongs to the nucleobase:cation symporter-2 (NCS2) (TC 2.A.40) family.</text>
</comment>
<feature type="transmembrane region" description="Helical" evidence="6">
    <location>
        <begin position="210"/>
        <end position="229"/>
    </location>
</feature>
<feature type="transmembrane region" description="Helical" evidence="6">
    <location>
        <begin position="74"/>
        <end position="93"/>
    </location>
</feature>
<evidence type="ECO:0000256" key="4">
    <source>
        <dbReference type="ARBA" id="ARBA00022989"/>
    </source>
</evidence>
<dbReference type="InterPro" id="IPR006043">
    <property type="entry name" value="NCS2"/>
</dbReference>
<dbReference type="Proteomes" id="UP000683360">
    <property type="component" value="Unassembled WGS sequence"/>
</dbReference>
<feature type="transmembrane region" description="Helical" evidence="6">
    <location>
        <begin position="490"/>
        <end position="509"/>
    </location>
</feature>
<proteinExistence type="inferred from homology"/>
<dbReference type="GO" id="GO:0022857">
    <property type="term" value="F:transmembrane transporter activity"/>
    <property type="evidence" value="ECO:0007669"/>
    <property type="project" value="InterPro"/>
</dbReference>
<organism evidence="7 8">
    <name type="scientific">Mytilus edulis</name>
    <name type="common">Blue mussel</name>
    <dbReference type="NCBI Taxonomy" id="6550"/>
    <lineage>
        <taxon>Eukaryota</taxon>
        <taxon>Metazoa</taxon>
        <taxon>Spiralia</taxon>
        <taxon>Lophotrochozoa</taxon>
        <taxon>Mollusca</taxon>
        <taxon>Bivalvia</taxon>
        <taxon>Autobranchia</taxon>
        <taxon>Pteriomorphia</taxon>
        <taxon>Mytilida</taxon>
        <taxon>Mytiloidea</taxon>
        <taxon>Mytilidae</taxon>
        <taxon>Mytilinae</taxon>
        <taxon>Mytilus</taxon>
    </lineage>
</organism>
<keyword evidence="4 6" id="KW-1133">Transmembrane helix</keyword>
<keyword evidence="3 6" id="KW-0812">Transmembrane</keyword>
<dbReference type="PANTHER" id="PTHR11119">
    <property type="entry name" value="XANTHINE-URACIL / VITAMIN C PERMEASE FAMILY MEMBER"/>
    <property type="match status" value="1"/>
</dbReference>
<feature type="transmembrane region" description="Helical" evidence="6">
    <location>
        <begin position="425"/>
        <end position="445"/>
    </location>
</feature>
<comment type="caution">
    <text evidence="7">The sequence shown here is derived from an EMBL/GenBank/DDBJ whole genome shotgun (WGS) entry which is preliminary data.</text>
</comment>
<dbReference type="GO" id="GO:0016020">
    <property type="term" value="C:membrane"/>
    <property type="evidence" value="ECO:0007669"/>
    <property type="project" value="UniProtKB-SubCell"/>
</dbReference>
<sequence>MNGTLNKESLLSQKIEVEEFDASLAYDVDERPPWFVTITTAFQHTFLCVGAVLAIVTVLSDVVCADLNDPVRSILFSSSILVIGLSTAIQSYFGLRLPVFQGASSSFMVPLIALQSSDTWKCPSAFKESNMTNLTTTNISNSLTTNIVYDRLAELQGSLIAASMFEVVIGLTGLIGLLMKFISPITIGVTLFCLGYSLYPVVIFLCKAHWGISFIGCGITVLFSVYMSHIKITIPNCKRKSEKKSKPYPVFQVFPVLFTLIIMWVVCAVCTKLNVFSNDPEDVSFKARTDVRSKVIQDTPWILIPYPGQFGTPKFNTAIFLGFLIAVITSVIESVGDYIATARVCHAYPVPRHALNRGIAIEGIFSVISGTLGTGHATTSYSTTVSLGLTKIGSRIVLVISGIIAVILAIIGKFGAVMTSVPDPVLGGITFAMMGVLCSLGLSALQNVELRSSRNLSVIGISLYFAVVLSEWQRQFPDSLKTDSDQLNQIVKVTLGNAMFVGFIVSLIMDNTVKGTDRERGILKEDALSVENKQMLLQDNHEIPRSRLFDLPCVSRLQKSCKPLRHVPFLQPYIESYDVTDNGSNQYA</sequence>
<dbReference type="AlphaFoldDB" id="A0A8S3V431"/>
<feature type="transmembrane region" description="Helical" evidence="6">
    <location>
        <begin position="159"/>
        <end position="178"/>
    </location>
</feature>
<evidence type="ECO:0000256" key="2">
    <source>
        <dbReference type="ARBA" id="ARBA00008821"/>
    </source>
</evidence>
<name>A0A8S3V431_MYTED</name>
<evidence type="ECO:0000256" key="1">
    <source>
        <dbReference type="ARBA" id="ARBA00004141"/>
    </source>
</evidence>
<feature type="transmembrane region" description="Helical" evidence="6">
    <location>
        <begin position="315"/>
        <end position="332"/>
    </location>
</feature>
<feature type="transmembrane region" description="Helical" evidence="6">
    <location>
        <begin position="452"/>
        <end position="470"/>
    </location>
</feature>
<feature type="transmembrane region" description="Helical" evidence="6">
    <location>
        <begin position="185"/>
        <end position="204"/>
    </location>
</feature>
<dbReference type="Pfam" id="PF00860">
    <property type="entry name" value="Xan_ur_permease"/>
    <property type="match status" value="1"/>
</dbReference>
<keyword evidence="5 6" id="KW-0472">Membrane</keyword>
<reference evidence="7" key="1">
    <citation type="submission" date="2021-03" db="EMBL/GenBank/DDBJ databases">
        <authorList>
            <person name="Bekaert M."/>
        </authorList>
    </citation>
    <scope>NUCLEOTIDE SEQUENCE</scope>
</reference>
<feature type="transmembrane region" description="Helical" evidence="6">
    <location>
        <begin position="250"/>
        <end position="275"/>
    </location>
</feature>
<feature type="transmembrane region" description="Helical" evidence="6">
    <location>
        <begin position="396"/>
        <end position="419"/>
    </location>
</feature>
<keyword evidence="8" id="KW-1185">Reference proteome</keyword>
<protein>
    <submittedName>
        <fullName evidence="7">SLC23A1</fullName>
    </submittedName>
</protein>
<evidence type="ECO:0000313" key="8">
    <source>
        <dbReference type="Proteomes" id="UP000683360"/>
    </source>
</evidence>
<evidence type="ECO:0000256" key="6">
    <source>
        <dbReference type="SAM" id="Phobius"/>
    </source>
</evidence>
<evidence type="ECO:0000256" key="3">
    <source>
        <dbReference type="ARBA" id="ARBA00022692"/>
    </source>
</evidence>
<feature type="transmembrane region" description="Helical" evidence="6">
    <location>
        <begin position="41"/>
        <end position="62"/>
    </location>
</feature>
<dbReference type="OrthoDB" id="1641903at2759"/>
<evidence type="ECO:0000313" key="7">
    <source>
        <dbReference type="EMBL" id="CAG2251095.1"/>
    </source>
</evidence>
<evidence type="ECO:0000256" key="5">
    <source>
        <dbReference type="ARBA" id="ARBA00023136"/>
    </source>
</evidence>
<accession>A0A8S3V431</accession>
<comment type="subcellular location">
    <subcellularLocation>
        <location evidence="1">Membrane</location>
        <topology evidence="1">Multi-pass membrane protein</topology>
    </subcellularLocation>
</comment>